<dbReference type="Pfam" id="PF01713">
    <property type="entry name" value="Smr"/>
    <property type="match status" value="1"/>
</dbReference>
<name>A0A420DSB9_9RHOB</name>
<feature type="domain" description="Smr" evidence="1">
    <location>
        <begin position="104"/>
        <end position="194"/>
    </location>
</feature>
<dbReference type="AlphaFoldDB" id="A0A420DSB9"/>
<dbReference type="PANTHER" id="PTHR35562:SF2">
    <property type="entry name" value="DNA ENDONUCLEASE SMRA-RELATED"/>
    <property type="match status" value="1"/>
</dbReference>
<dbReference type="EMBL" id="RAQK01000001">
    <property type="protein sequence ID" value="RKE97037.1"/>
    <property type="molecule type" value="Genomic_DNA"/>
</dbReference>
<dbReference type="RefSeq" id="WP_025063964.1">
    <property type="nucleotide sequence ID" value="NZ_RAQK01000001.1"/>
</dbReference>
<dbReference type="Gene3D" id="3.30.1370.110">
    <property type="match status" value="1"/>
</dbReference>
<keyword evidence="2" id="KW-0255">Endonuclease</keyword>
<sequence length="197" mass="22204">MKRRRLTAEDRELWDRVRANTQPIQRSDLEVERFDPDTTLPAPAPRNLLKAKSVILGKPVGPSRSPAHNLAPAIHDHIRQTPVQMDQKSFGKLKRGKLRPEGKIDLHGMTLERAHPVLTGFVMNAHSQGKRLILIVTGKGKERDEGGPIPVRYGVLRHQVPQWLAMQPMKSVVLQIAQAHVSHGGGGAYYVYLRRHR</sequence>
<dbReference type="PANTHER" id="PTHR35562">
    <property type="entry name" value="DNA ENDONUCLEASE SMRA-RELATED"/>
    <property type="match status" value="1"/>
</dbReference>
<keyword evidence="2" id="KW-0378">Hydrolase</keyword>
<evidence type="ECO:0000259" key="1">
    <source>
        <dbReference type="PROSITE" id="PS50828"/>
    </source>
</evidence>
<keyword evidence="2" id="KW-0540">Nuclease</keyword>
<proteinExistence type="predicted"/>
<dbReference type="Proteomes" id="UP000284407">
    <property type="component" value="Unassembled WGS sequence"/>
</dbReference>
<dbReference type="GO" id="GO:0004519">
    <property type="term" value="F:endonuclease activity"/>
    <property type="evidence" value="ECO:0007669"/>
    <property type="project" value="UniProtKB-KW"/>
</dbReference>
<keyword evidence="3" id="KW-1185">Reference proteome</keyword>
<dbReference type="STRING" id="1443111.Z949_3638"/>
<dbReference type="SUPFAM" id="SSF160443">
    <property type="entry name" value="SMR domain-like"/>
    <property type="match status" value="1"/>
</dbReference>
<organism evidence="2 3">
    <name type="scientific">Sulfitobacter guttiformis</name>
    <dbReference type="NCBI Taxonomy" id="74349"/>
    <lineage>
        <taxon>Bacteria</taxon>
        <taxon>Pseudomonadati</taxon>
        <taxon>Pseudomonadota</taxon>
        <taxon>Alphaproteobacteria</taxon>
        <taxon>Rhodobacterales</taxon>
        <taxon>Roseobacteraceae</taxon>
        <taxon>Sulfitobacter</taxon>
    </lineage>
</organism>
<reference evidence="2 3" key="1">
    <citation type="submission" date="2018-09" db="EMBL/GenBank/DDBJ databases">
        <title>Genomic Encyclopedia of Archaeal and Bacterial Type Strains, Phase II (KMG-II): from individual species to whole genera.</title>
        <authorList>
            <person name="Goeker M."/>
        </authorList>
    </citation>
    <scope>NUCLEOTIDE SEQUENCE [LARGE SCALE GENOMIC DNA]</scope>
    <source>
        <strain evidence="2 3">DSM 11458</strain>
    </source>
</reference>
<gene>
    <name evidence="2" type="ORF">C8N30_1619</name>
</gene>
<dbReference type="PROSITE" id="PS50828">
    <property type="entry name" value="SMR"/>
    <property type="match status" value="1"/>
</dbReference>
<comment type="caution">
    <text evidence="2">The sequence shown here is derived from an EMBL/GenBank/DDBJ whole genome shotgun (WGS) entry which is preliminary data.</text>
</comment>
<evidence type="ECO:0000313" key="3">
    <source>
        <dbReference type="Proteomes" id="UP000284407"/>
    </source>
</evidence>
<accession>A0A420DSB9</accession>
<dbReference type="InterPro" id="IPR002625">
    <property type="entry name" value="Smr_dom"/>
</dbReference>
<dbReference type="OrthoDB" id="7165597at2"/>
<evidence type="ECO:0000313" key="2">
    <source>
        <dbReference type="EMBL" id="RKE97037.1"/>
    </source>
</evidence>
<protein>
    <submittedName>
        <fullName evidence="2">DNA-nicking Smr family endonuclease</fullName>
    </submittedName>
</protein>
<dbReference type="InterPro" id="IPR036063">
    <property type="entry name" value="Smr_dom_sf"/>
</dbReference>